<evidence type="ECO:0000256" key="8">
    <source>
        <dbReference type="SAM" id="Phobius"/>
    </source>
</evidence>
<dbReference type="InterPro" id="IPR013106">
    <property type="entry name" value="Ig_V-set"/>
</dbReference>
<dbReference type="Gene3D" id="2.60.40.10">
    <property type="entry name" value="Immunoglobulins"/>
    <property type="match status" value="7"/>
</dbReference>
<proteinExistence type="predicted"/>
<dbReference type="InterPro" id="IPR003598">
    <property type="entry name" value="Ig_sub2"/>
</dbReference>
<dbReference type="SMART" id="SM00408">
    <property type="entry name" value="IGc2"/>
    <property type="match status" value="3"/>
</dbReference>
<reference evidence="11" key="1">
    <citation type="submission" date="2020-07" db="EMBL/GenBank/DDBJ databases">
        <title>Clarias magur genome sequencing, assembly and annotation.</title>
        <authorList>
            <person name="Kushwaha B."/>
            <person name="Kumar R."/>
            <person name="Das P."/>
            <person name="Joshi C.G."/>
            <person name="Kumar D."/>
            <person name="Nagpure N.S."/>
            <person name="Pandey M."/>
            <person name="Agarwal S."/>
            <person name="Srivastava S."/>
            <person name="Singh M."/>
            <person name="Sahoo L."/>
            <person name="Jayasankar P."/>
            <person name="Meher P.K."/>
            <person name="Koringa P.G."/>
            <person name="Iquebal M.A."/>
            <person name="Das S.P."/>
            <person name="Bit A."/>
            <person name="Patnaik S."/>
            <person name="Patel N."/>
            <person name="Shah T.M."/>
            <person name="Hinsu A."/>
            <person name="Jena J.K."/>
        </authorList>
    </citation>
    <scope>NUCLEOTIDE SEQUENCE</scope>
    <source>
        <strain evidence="11">CIFAMagur01</strain>
        <tissue evidence="11">Testis</tissue>
    </source>
</reference>
<gene>
    <name evidence="11" type="ORF">DAT39_014023</name>
</gene>
<dbReference type="SMART" id="SM00406">
    <property type="entry name" value="IGv"/>
    <property type="match status" value="7"/>
</dbReference>
<dbReference type="AlphaFoldDB" id="A0A8J4TIZ3"/>
<feature type="domain" description="Ig-like" evidence="10">
    <location>
        <begin position="299"/>
        <end position="395"/>
    </location>
</feature>
<accession>A0A8J4TIZ3</accession>
<feature type="signal peptide" evidence="9">
    <location>
        <begin position="1"/>
        <end position="20"/>
    </location>
</feature>
<dbReference type="GO" id="GO:0002376">
    <property type="term" value="P:immune system process"/>
    <property type="evidence" value="ECO:0007669"/>
    <property type="project" value="UniProtKB-KW"/>
</dbReference>
<dbReference type="GO" id="GO:0005886">
    <property type="term" value="C:plasma membrane"/>
    <property type="evidence" value="ECO:0007669"/>
    <property type="project" value="UniProtKB-SubCell"/>
</dbReference>
<feature type="transmembrane region" description="Helical" evidence="8">
    <location>
        <begin position="914"/>
        <end position="937"/>
    </location>
</feature>
<feature type="chain" id="PRO_5035196090" evidence="9">
    <location>
        <begin position="21"/>
        <end position="959"/>
    </location>
</feature>
<keyword evidence="6" id="KW-1015">Disulfide bond</keyword>
<evidence type="ECO:0000313" key="12">
    <source>
        <dbReference type="Proteomes" id="UP000727407"/>
    </source>
</evidence>
<evidence type="ECO:0000256" key="1">
    <source>
        <dbReference type="ARBA" id="ARBA00004236"/>
    </source>
</evidence>
<evidence type="ECO:0000256" key="6">
    <source>
        <dbReference type="ARBA" id="ARBA00023157"/>
    </source>
</evidence>
<dbReference type="SUPFAM" id="SSF48726">
    <property type="entry name" value="Immunoglobulin"/>
    <property type="match status" value="7"/>
</dbReference>
<feature type="domain" description="Ig-like" evidence="10">
    <location>
        <begin position="441"/>
        <end position="517"/>
    </location>
</feature>
<feature type="domain" description="Ig-like" evidence="10">
    <location>
        <begin position="799"/>
        <end position="892"/>
    </location>
</feature>
<dbReference type="EMBL" id="QNUK01000283">
    <property type="protein sequence ID" value="KAF5896275.1"/>
    <property type="molecule type" value="Genomic_DNA"/>
</dbReference>
<evidence type="ECO:0000256" key="2">
    <source>
        <dbReference type="ARBA" id="ARBA00022475"/>
    </source>
</evidence>
<dbReference type="OrthoDB" id="6370831at2759"/>
<dbReference type="PANTHER" id="PTHR19433">
    <property type="entry name" value="T-CELL RECEPTOR ALPHA CHAIN V REGION-RELATED"/>
    <property type="match status" value="1"/>
</dbReference>
<feature type="domain" description="Ig-like" evidence="10">
    <location>
        <begin position="37"/>
        <end position="114"/>
    </location>
</feature>
<keyword evidence="8" id="KW-1133">Transmembrane helix</keyword>
<keyword evidence="5 8" id="KW-0472">Membrane</keyword>
<keyword evidence="4" id="KW-0391">Immunity</keyword>
<keyword evidence="11" id="KW-0675">Receptor</keyword>
<keyword evidence="12" id="KW-1185">Reference proteome</keyword>
<feature type="non-terminal residue" evidence="11">
    <location>
        <position position="1"/>
    </location>
</feature>
<dbReference type="Proteomes" id="UP000727407">
    <property type="component" value="Unassembled WGS sequence"/>
</dbReference>
<comment type="subcellular location">
    <subcellularLocation>
        <location evidence="1">Cell membrane</location>
    </subcellularLocation>
</comment>
<keyword evidence="7" id="KW-0325">Glycoprotein</keyword>
<feature type="transmembrane region" description="Helical" evidence="8">
    <location>
        <begin position="654"/>
        <end position="676"/>
    </location>
</feature>
<evidence type="ECO:0000313" key="11">
    <source>
        <dbReference type="EMBL" id="KAF5896275.1"/>
    </source>
</evidence>
<dbReference type="PANTHER" id="PTHR19433:SF133">
    <property type="entry name" value="IMMUNE-TYPE RECEPTOR 5 PRECURSOR-RELATED"/>
    <property type="match status" value="1"/>
</dbReference>
<dbReference type="InterPro" id="IPR052051">
    <property type="entry name" value="TCR_complex_component"/>
</dbReference>
<name>A0A8J4TIZ3_CLAMG</name>
<keyword evidence="3 9" id="KW-0732">Signal</keyword>
<evidence type="ECO:0000256" key="4">
    <source>
        <dbReference type="ARBA" id="ARBA00022859"/>
    </source>
</evidence>
<sequence length="959" mass="106560">MRVVRVVWITAVLFIKNGSAQTDDVTQPNPLIAAEVGQNVTLHCVRLQEDTSGSFVWYQQQVGHKPRVIGSVQHDSPSYENEFKPPRFSIGKEKRSCDLRIASVEASDEAMYYCGYRKFLTRFGNGTFLAVKDDGDVKVSVSQSSVSDSVPAGASVTLQCSVLSESRAAELQVLWFRAAPPQSHPQIIYTHHNSGHQCESGSCVYNFSKNILSHNDTGTYYCAVAACGKIIIGNGTRVQLESSGDPVMISLAVALGVCVVVIIALIFVLTRETGNREQRMAGSTHAKKQPVPVITARIGDDVILHCFRPGEDNTDDIAWYKQEVGHKPRVMVTVQQKAKYEEEFNTTRFSIEKDKISCHLKISNVQQSDEAMYHCGFREFFTRFGNGTFLSVTVSLKQGSVIDKTLNQDCDNMEMNYAALHFTDSTHAKKQPVPVITARIGDDVILHCFRPREDNTDDIVWYKQEVGHKPRVMVTVQQKAKYKEEFNSTRFSIEKEKMSCHLKISNVQQSDEAMYHCGFREFVTWFGNGTFLAVTGEEDVKVSVSQSGVSDSVPAGASVTLQCSVLSESRAAELQVLWFRAAPPQSHPQIIYTHHNSGHQCESGSPTHTCVYNFSKNILSLSDTGTYYCAVAACGRIIIGNGTRVQLERSVDPVVICLALALGVCVVVIFALMFVVTRKDRNIMRLKQGSVMEKNLNQDCDNMEMNYAALHFRQDNTNTMFWYKQKVGHRPRIIVTVQQESIFEGEFKSPRFSIEKEKSSCHLKISTVEPSDEAMYYCGFRQFFTKFGNGTFLSVNGKPDVKVSVSQSGVSDSVPAGASVTLQCSVLSESRAAELQVLWFRAAPPQSHPQIIYTHHNSSHQCESGSPTHTCVYNFSKNILSLSDTGTYYCAVAVCGKIIFGNGTRVQLDRSVDLVVICLTVALGVCVVVIFALIFVITCKDKNMVRLEQDAVISKTLNQ</sequence>
<dbReference type="InterPro" id="IPR003599">
    <property type="entry name" value="Ig_sub"/>
</dbReference>
<dbReference type="InterPro" id="IPR007110">
    <property type="entry name" value="Ig-like_dom"/>
</dbReference>
<dbReference type="Pfam" id="PF07686">
    <property type="entry name" value="V-set"/>
    <property type="match status" value="7"/>
</dbReference>
<evidence type="ECO:0000256" key="7">
    <source>
        <dbReference type="ARBA" id="ARBA00023180"/>
    </source>
</evidence>
<evidence type="ECO:0000256" key="9">
    <source>
        <dbReference type="SAM" id="SignalP"/>
    </source>
</evidence>
<comment type="caution">
    <text evidence="11">The sequence shown here is derived from an EMBL/GenBank/DDBJ whole genome shotgun (WGS) entry which is preliminary data.</text>
</comment>
<dbReference type="GO" id="GO:0009617">
    <property type="term" value="P:response to bacterium"/>
    <property type="evidence" value="ECO:0007669"/>
    <property type="project" value="TreeGrafter"/>
</dbReference>
<feature type="domain" description="Ig-like" evidence="10">
    <location>
        <begin position="540"/>
        <end position="652"/>
    </location>
</feature>
<evidence type="ECO:0000256" key="5">
    <source>
        <dbReference type="ARBA" id="ARBA00023136"/>
    </source>
</evidence>
<evidence type="ECO:0000256" key="3">
    <source>
        <dbReference type="ARBA" id="ARBA00022729"/>
    </source>
</evidence>
<keyword evidence="8" id="KW-0812">Transmembrane</keyword>
<feature type="transmembrane region" description="Helical" evidence="8">
    <location>
        <begin position="247"/>
        <end position="270"/>
    </location>
</feature>
<protein>
    <submittedName>
        <fullName evidence="11">Putative immune-type receptor 15b</fullName>
    </submittedName>
</protein>
<dbReference type="SMART" id="SM00409">
    <property type="entry name" value="IG"/>
    <property type="match status" value="7"/>
</dbReference>
<evidence type="ECO:0000259" key="10">
    <source>
        <dbReference type="PROSITE" id="PS50835"/>
    </source>
</evidence>
<dbReference type="PROSITE" id="PS50835">
    <property type="entry name" value="IG_LIKE"/>
    <property type="match status" value="6"/>
</dbReference>
<dbReference type="CDD" id="cd00099">
    <property type="entry name" value="IgV"/>
    <property type="match status" value="6"/>
</dbReference>
<dbReference type="InterPro" id="IPR036179">
    <property type="entry name" value="Ig-like_dom_sf"/>
</dbReference>
<keyword evidence="2" id="KW-1003">Cell membrane</keyword>
<feature type="domain" description="Ig-like" evidence="10">
    <location>
        <begin position="137"/>
        <end position="224"/>
    </location>
</feature>
<dbReference type="InterPro" id="IPR013783">
    <property type="entry name" value="Ig-like_fold"/>
</dbReference>
<organism evidence="11 12">
    <name type="scientific">Clarias magur</name>
    <name type="common">Asian catfish</name>
    <name type="synonym">Macropteronotus magur</name>
    <dbReference type="NCBI Taxonomy" id="1594786"/>
    <lineage>
        <taxon>Eukaryota</taxon>
        <taxon>Metazoa</taxon>
        <taxon>Chordata</taxon>
        <taxon>Craniata</taxon>
        <taxon>Vertebrata</taxon>
        <taxon>Euteleostomi</taxon>
        <taxon>Actinopterygii</taxon>
        <taxon>Neopterygii</taxon>
        <taxon>Teleostei</taxon>
        <taxon>Ostariophysi</taxon>
        <taxon>Siluriformes</taxon>
        <taxon>Clariidae</taxon>
        <taxon>Clarias</taxon>
    </lineage>
</organism>